<protein>
    <submittedName>
        <fullName evidence="2">Uncharacterized protein</fullName>
    </submittedName>
</protein>
<feature type="region of interest" description="Disordered" evidence="1">
    <location>
        <begin position="13"/>
        <end position="38"/>
    </location>
</feature>
<name>A0A484FKA8_COLOR</name>
<keyword evidence="3" id="KW-1185">Reference proteome</keyword>
<evidence type="ECO:0000313" key="3">
    <source>
        <dbReference type="Proteomes" id="UP000014480"/>
    </source>
</evidence>
<feature type="compositionally biased region" description="Basic and acidic residues" evidence="1">
    <location>
        <begin position="18"/>
        <end position="28"/>
    </location>
</feature>
<organism evidence="2 3">
    <name type="scientific">Colletotrichum orbiculare (strain 104-T / ATCC 96160 / CBS 514.97 / LARS 414 / MAFF 240422)</name>
    <name type="common">Cucumber anthracnose fungus</name>
    <name type="synonym">Colletotrichum lagenarium</name>
    <dbReference type="NCBI Taxonomy" id="1213857"/>
    <lineage>
        <taxon>Eukaryota</taxon>
        <taxon>Fungi</taxon>
        <taxon>Dikarya</taxon>
        <taxon>Ascomycota</taxon>
        <taxon>Pezizomycotina</taxon>
        <taxon>Sordariomycetes</taxon>
        <taxon>Hypocreomycetidae</taxon>
        <taxon>Glomerellales</taxon>
        <taxon>Glomerellaceae</taxon>
        <taxon>Colletotrichum</taxon>
        <taxon>Colletotrichum orbiculare species complex</taxon>
    </lineage>
</organism>
<feature type="compositionally biased region" description="Polar residues" evidence="1">
    <location>
        <begin position="56"/>
        <end position="66"/>
    </location>
</feature>
<proteinExistence type="predicted"/>
<dbReference type="Proteomes" id="UP000014480">
    <property type="component" value="Unassembled WGS sequence"/>
</dbReference>
<evidence type="ECO:0000256" key="1">
    <source>
        <dbReference type="SAM" id="MobiDB-lite"/>
    </source>
</evidence>
<reference evidence="3" key="1">
    <citation type="journal article" date="2013" name="New Phytol.">
        <title>Comparative genomic and transcriptomic analyses reveal the hemibiotrophic stage shift of Colletotrichum fungi.</title>
        <authorList>
            <person name="Gan P."/>
            <person name="Ikeda K."/>
            <person name="Irieda H."/>
            <person name="Narusaka M."/>
            <person name="O'Connell R.J."/>
            <person name="Narusaka Y."/>
            <person name="Takano Y."/>
            <person name="Kubo Y."/>
            <person name="Shirasu K."/>
        </authorList>
    </citation>
    <scope>NUCLEOTIDE SEQUENCE [LARGE SCALE GENOMIC DNA]</scope>
    <source>
        <strain evidence="3">104-T / ATCC 96160 / CBS 514.97 / LARS 414 / MAFF 240422</strain>
    </source>
</reference>
<dbReference type="AlphaFoldDB" id="A0A484FKA8"/>
<comment type="caution">
    <text evidence="2">The sequence shown here is derived from an EMBL/GenBank/DDBJ whole genome shotgun (WGS) entry which is preliminary data.</text>
</comment>
<gene>
    <name evidence="2" type="ORF">Cob_v008503</name>
</gene>
<evidence type="ECO:0000313" key="2">
    <source>
        <dbReference type="EMBL" id="TDZ18542.1"/>
    </source>
</evidence>
<feature type="region of interest" description="Disordered" evidence="1">
    <location>
        <begin position="54"/>
        <end position="89"/>
    </location>
</feature>
<sequence length="89" mass="9980">MEILFRLQRQKVRNKMPPYERKGSHGGREAAQWPSGLYQEPNGNQYVFRVKPDNKGSIQGSANNLGQGIRRSRVSVRKPPSSIETGAAD</sequence>
<accession>A0A484FKA8</accession>
<dbReference type="EMBL" id="AMCV02000023">
    <property type="protein sequence ID" value="TDZ18542.1"/>
    <property type="molecule type" value="Genomic_DNA"/>
</dbReference>
<reference evidence="3" key="2">
    <citation type="journal article" date="2019" name="Mol. Plant Microbe Interact.">
        <title>Genome sequence resources for four phytopathogenic fungi from the Colletotrichum orbiculare species complex.</title>
        <authorList>
            <person name="Gan P."/>
            <person name="Tsushima A."/>
            <person name="Narusaka M."/>
            <person name="Narusaka Y."/>
            <person name="Takano Y."/>
            <person name="Kubo Y."/>
            <person name="Shirasu K."/>
        </authorList>
    </citation>
    <scope>GENOME REANNOTATION</scope>
    <source>
        <strain evidence="3">104-T / ATCC 96160 / CBS 514.97 / LARS 414 / MAFF 240422</strain>
    </source>
</reference>